<keyword evidence="1" id="KW-0732">Signal</keyword>
<feature type="chain" id="PRO_5018266891" evidence="1">
    <location>
        <begin position="23"/>
        <end position="152"/>
    </location>
</feature>
<gene>
    <name evidence="2" type="ORF">EII21_10270</name>
</gene>
<evidence type="ECO:0000256" key="1">
    <source>
        <dbReference type="SAM" id="SignalP"/>
    </source>
</evidence>
<reference evidence="2 3" key="1">
    <citation type="submission" date="2018-11" db="EMBL/GenBank/DDBJ databases">
        <title>Genomes From Bacteria Associated with the Canine Oral Cavity: a Test Case for Automated Genome-Based Taxonomic Assignment.</title>
        <authorList>
            <person name="Coil D.A."/>
            <person name="Jospin G."/>
            <person name="Darling A.E."/>
            <person name="Wallis C."/>
            <person name="Davis I.J."/>
            <person name="Harris S."/>
            <person name="Eisen J.A."/>
            <person name="Holcombe L.J."/>
            <person name="O'Flynn C."/>
        </authorList>
    </citation>
    <scope>NUCLEOTIDE SEQUENCE [LARGE SCALE GENOMIC DNA]</scope>
    <source>
        <strain evidence="2 3">COT-280</strain>
    </source>
</reference>
<name>A0A3P2A408_9NEIS</name>
<dbReference type="EMBL" id="RQYC01000026">
    <property type="protein sequence ID" value="RRD88960.1"/>
    <property type="molecule type" value="Genomic_DNA"/>
</dbReference>
<dbReference type="Proteomes" id="UP000269923">
    <property type="component" value="Unassembled WGS sequence"/>
</dbReference>
<accession>A0A3P2A408</accession>
<evidence type="ECO:0000313" key="3">
    <source>
        <dbReference type="Proteomes" id="UP000269923"/>
    </source>
</evidence>
<feature type="signal peptide" evidence="1">
    <location>
        <begin position="1"/>
        <end position="22"/>
    </location>
</feature>
<dbReference type="OrthoDB" id="8613971at2"/>
<proteinExistence type="predicted"/>
<comment type="caution">
    <text evidence="2">The sequence shown here is derived from an EMBL/GenBank/DDBJ whole genome shotgun (WGS) entry which is preliminary data.</text>
</comment>
<dbReference type="RefSeq" id="WP_124796187.1">
    <property type="nucleotide sequence ID" value="NZ_RQYC01000026.1"/>
</dbReference>
<keyword evidence="3" id="KW-1185">Reference proteome</keyword>
<dbReference type="STRING" id="1121352.GCA_000620925_01140"/>
<evidence type="ECO:0000313" key="2">
    <source>
        <dbReference type="EMBL" id="RRD88960.1"/>
    </source>
</evidence>
<organism evidence="2 3">
    <name type="scientific">Conchiformibius steedae</name>
    <dbReference type="NCBI Taxonomy" id="153493"/>
    <lineage>
        <taxon>Bacteria</taxon>
        <taxon>Pseudomonadati</taxon>
        <taxon>Pseudomonadota</taxon>
        <taxon>Betaproteobacteria</taxon>
        <taxon>Neisseriales</taxon>
        <taxon>Neisseriaceae</taxon>
        <taxon>Conchiformibius</taxon>
    </lineage>
</organism>
<sequence>MLRMLKFSLFGFLVGASAAAAAQVPPPQIAYGTLRQAPDGTSGLELNAGSYHLSQQQSLCWVAENIPAAPQQQIVMESFHTPAGVRFSQSSVWVVSNNDNSHHVITSPKTPNANRQYHTCWRFDQSDPFGDYRLQVRIGDIEFPPYSFRWQP</sequence>
<protein>
    <submittedName>
        <fullName evidence="2">Uncharacterized protein</fullName>
    </submittedName>
</protein>
<dbReference type="AlphaFoldDB" id="A0A3P2A408"/>